<dbReference type="Pfam" id="PF05425">
    <property type="entry name" value="CopD"/>
    <property type="match status" value="1"/>
</dbReference>
<feature type="transmembrane region" description="Helical" evidence="6">
    <location>
        <begin position="291"/>
        <end position="314"/>
    </location>
</feature>
<feature type="domain" description="Copper resistance protein D" evidence="7">
    <location>
        <begin position="220"/>
        <end position="312"/>
    </location>
</feature>
<accession>A0A6J7DMQ4</accession>
<sequence>MNRPRLIVSLTLVVAAIAGLWFAMELGGASHVGELGDAGDVVRWGAPILKMIASLAGGTVIGGLAVALFVLPPGTPADRTLNLVLGAGIIWTLSLVGYILFTYFTVVGTQLNFDDGFDANFGFFLTETSLGQLLLIATGLSVVATTVVAIARRPFWLAAAFLVAVASAWPFAEMSHSGATANHGLAINALVLHIVFVSLWTGGLVTTVVAMVSGAYRVDALRRYSSIALLSIAIVSITGIASALIRIGSVGNLASEYGIIVLLKAVGTVVLALLGARWRRGIIPHLDSTKGVVGFAVVETAILGIVVGLATGLARTAPPIEQSLTGQMTPAEILTGRVLPGEWTWTTAFTSWNIDLIWALFAVFTSIFYLLGVERLRRRGDSWPIHRPILWVAAMAILVYTTSGGVAVYGEFLFSAHMIEHMLLTMLIPVGIVLAAPVTLVARAIEVRHDGSRGMREWFLGIIHSKWIGFVGHPLVSTVVFALSLMVFYYSPLLSWASTTHLGHEWMILHFLLAGYLFVQALIGVDPSPHRTSYPVRMILLMGTMGFHAFFGLSLMTGTSLLLPEWFGAMGRTWGDSPLVDQQVGGAIAWGIGELPTLILSALVVRSWIRSDERDSKRSDRQAVRDHDAELEGYNAMLEKLEKRRPTTR</sequence>
<feature type="transmembrane region" description="Helical" evidence="6">
    <location>
        <begin position="257"/>
        <end position="279"/>
    </location>
</feature>
<organism evidence="8">
    <name type="scientific">freshwater metagenome</name>
    <dbReference type="NCBI Taxonomy" id="449393"/>
    <lineage>
        <taxon>unclassified sequences</taxon>
        <taxon>metagenomes</taxon>
        <taxon>ecological metagenomes</taxon>
    </lineage>
</organism>
<dbReference type="InterPro" id="IPR019108">
    <property type="entry name" value="Caa3_assmbl_CtaG-rel"/>
</dbReference>
<feature type="transmembrane region" description="Helical" evidence="6">
    <location>
        <begin position="546"/>
        <end position="567"/>
    </location>
</feature>
<comment type="subcellular location">
    <subcellularLocation>
        <location evidence="1">Cell membrane</location>
        <topology evidence="1">Multi-pass membrane protein</topology>
    </subcellularLocation>
</comment>
<keyword evidence="2" id="KW-1003">Cell membrane</keyword>
<dbReference type="PANTHER" id="PTHR34820:SF4">
    <property type="entry name" value="INNER MEMBRANE PROTEIN YEBZ"/>
    <property type="match status" value="1"/>
</dbReference>
<dbReference type="InterPro" id="IPR008457">
    <property type="entry name" value="Cu-R_CopD_dom"/>
</dbReference>
<evidence type="ECO:0000256" key="2">
    <source>
        <dbReference type="ARBA" id="ARBA00022475"/>
    </source>
</evidence>
<dbReference type="PANTHER" id="PTHR34820">
    <property type="entry name" value="INNER MEMBRANE PROTEIN YEBZ"/>
    <property type="match status" value="1"/>
</dbReference>
<gene>
    <name evidence="8" type="ORF">UFOPK3364_00734</name>
</gene>
<dbReference type="InterPro" id="IPR032694">
    <property type="entry name" value="CopC/D"/>
</dbReference>
<feature type="transmembrane region" description="Helical" evidence="6">
    <location>
        <begin position="467"/>
        <end position="491"/>
    </location>
</feature>
<feature type="transmembrane region" description="Helical" evidence="6">
    <location>
        <begin position="83"/>
        <end position="104"/>
    </location>
</feature>
<feature type="transmembrane region" description="Helical" evidence="6">
    <location>
        <begin position="51"/>
        <end position="71"/>
    </location>
</feature>
<feature type="transmembrane region" description="Helical" evidence="6">
    <location>
        <begin position="587"/>
        <end position="609"/>
    </location>
</feature>
<feature type="transmembrane region" description="Helical" evidence="6">
    <location>
        <begin position="506"/>
        <end position="525"/>
    </location>
</feature>
<evidence type="ECO:0000259" key="7">
    <source>
        <dbReference type="Pfam" id="PF05425"/>
    </source>
</evidence>
<evidence type="ECO:0000256" key="4">
    <source>
        <dbReference type="ARBA" id="ARBA00022989"/>
    </source>
</evidence>
<proteinExistence type="predicted"/>
<feature type="transmembrane region" description="Helical" evidence="6">
    <location>
        <begin position="155"/>
        <end position="172"/>
    </location>
</feature>
<keyword evidence="5 6" id="KW-0472">Membrane</keyword>
<evidence type="ECO:0000256" key="3">
    <source>
        <dbReference type="ARBA" id="ARBA00022692"/>
    </source>
</evidence>
<feature type="transmembrane region" description="Helical" evidence="6">
    <location>
        <begin position="224"/>
        <end position="245"/>
    </location>
</feature>
<dbReference type="EMBL" id="CAFBLO010000067">
    <property type="protein sequence ID" value="CAB4870700.1"/>
    <property type="molecule type" value="Genomic_DNA"/>
</dbReference>
<keyword evidence="4 6" id="KW-1133">Transmembrane helix</keyword>
<feature type="transmembrane region" description="Helical" evidence="6">
    <location>
        <begin position="356"/>
        <end position="376"/>
    </location>
</feature>
<feature type="transmembrane region" description="Helical" evidence="6">
    <location>
        <begin position="130"/>
        <end position="150"/>
    </location>
</feature>
<reference evidence="8" key="1">
    <citation type="submission" date="2020-05" db="EMBL/GenBank/DDBJ databases">
        <authorList>
            <person name="Chiriac C."/>
            <person name="Salcher M."/>
            <person name="Ghai R."/>
            <person name="Kavagutti S V."/>
        </authorList>
    </citation>
    <scope>NUCLEOTIDE SEQUENCE</scope>
</reference>
<feature type="transmembrane region" description="Helical" evidence="6">
    <location>
        <begin position="388"/>
        <end position="410"/>
    </location>
</feature>
<protein>
    <submittedName>
        <fullName evidence="8">Unannotated protein</fullName>
    </submittedName>
</protein>
<evidence type="ECO:0000256" key="5">
    <source>
        <dbReference type="ARBA" id="ARBA00023136"/>
    </source>
</evidence>
<keyword evidence="3 6" id="KW-0812">Transmembrane</keyword>
<evidence type="ECO:0000313" key="8">
    <source>
        <dbReference type="EMBL" id="CAB4870700.1"/>
    </source>
</evidence>
<evidence type="ECO:0000256" key="1">
    <source>
        <dbReference type="ARBA" id="ARBA00004651"/>
    </source>
</evidence>
<dbReference type="Pfam" id="PF09678">
    <property type="entry name" value="Caa3_CtaG"/>
    <property type="match status" value="1"/>
</dbReference>
<feature type="transmembrane region" description="Helical" evidence="6">
    <location>
        <begin position="184"/>
        <end position="212"/>
    </location>
</feature>
<feature type="transmembrane region" description="Helical" evidence="6">
    <location>
        <begin position="422"/>
        <end position="446"/>
    </location>
</feature>
<evidence type="ECO:0000256" key="6">
    <source>
        <dbReference type="SAM" id="Phobius"/>
    </source>
</evidence>
<dbReference type="AlphaFoldDB" id="A0A6J7DMQ4"/>
<name>A0A6J7DMQ4_9ZZZZ</name>
<dbReference type="GO" id="GO:0006825">
    <property type="term" value="P:copper ion transport"/>
    <property type="evidence" value="ECO:0007669"/>
    <property type="project" value="InterPro"/>
</dbReference>
<dbReference type="GO" id="GO:0005886">
    <property type="term" value="C:plasma membrane"/>
    <property type="evidence" value="ECO:0007669"/>
    <property type="project" value="UniProtKB-SubCell"/>
</dbReference>